<dbReference type="InterPro" id="IPR001544">
    <property type="entry name" value="Aminotrans_IV"/>
</dbReference>
<evidence type="ECO:0000313" key="12">
    <source>
        <dbReference type="EMBL" id="CAE0610289.1"/>
    </source>
</evidence>
<keyword evidence="5 11" id="KW-0808">Transferase</keyword>
<keyword evidence="6 10" id="KW-0663">Pyridoxal phosphate</keyword>
<dbReference type="InterPro" id="IPR033939">
    <property type="entry name" value="BCAT_family"/>
</dbReference>
<protein>
    <recommendedName>
        <fullName evidence="11">Branched-chain-amino-acid aminotransferase</fullName>
        <ecNumber evidence="11">2.6.1.42</ecNumber>
    </recommendedName>
</protein>
<dbReference type="InterPro" id="IPR005786">
    <property type="entry name" value="B_amino_transII"/>
</dbReference>
<dbReference type="EC" id="2.6.1.42" evidence="11"/>
<feature type="modified residue" description="N6-(pyridoxal phosphate)lysine" evidence="8">
    <location>
        <position position="207"/>
    </location>
</feature>
<proteinExistence type="inferred from homology"/>
<dbReference type="PIRSF" id="PIRSF006468">
    <property type="entry name" value="BCAT1"/>
    <property type="match status" value="1"/>
</dbReference>
<dbReference type="FunFam" id="3.30.470.10:FF:000002">
    <property type="entry name" value="Branched-chain-amino-acid aminotransferase"/>
    <property type="match status" value="1"/>
</dbReference>
<dbReference type="InterPro" id="IPR043132">
    <property type="entry name" value="BCAT-like_C"/>
</dbReference>
<evidence type="ECO:0000256" key="5">
    <source>
        <dbReference type="ARBA" id="ARBA00022679"/>
    </source>
</evidence>
<gene>
    <name evidence="12" type="ORF">PSAL00342_LOCUS4124</name>
    <name evidence="13" type="ORF">PSAL00342_LOCUS4128</name>
</gene>
<dbReference type="Pfam" id="PF01063">
    <property type="entry name" value="Aminotran_4"/>
    <property type="match status" value="1"/>
</dbReference>
<comment type="catalytic activity">
    <reaction evidence="11">
        <text>L-isoleucine + 2-oxoglutarate = (S)-3-methyl-2-oxopentanoate + L-glutamate</text>
        <dbReference type="Rhea" id="RHEA:24801"/>
        <dbReference type="ChEBI" id="CHEBI:16810"/>
        <dbReference type="ChEBI" id="CHEBI:29985"/>
        <dbReference type="ChEBI" id="CHEBI:35146"/>
        <dbReference type="ChEBI" id="CHEBI:58045"/>
        <dbReference type="EC" id="2.6.1.42"/>
    </reaction>
</comment>
<evidence type="ECO:0000256" key="3">
    <source>
        <dbReference type="ARBA" id="ARBA00022576"/>
    </source>
</evidence>
<dbReference type="Gene3D" id="3.20.10.10">
    <property type="entry name" value="D-amino Acid Aminotransferase, subunit A, domain 2"/>
    <property type="match status" value="1"/>
</dbReference>
<dbReference type="PROSITE" id="PS00770">
    <property type="entry name" value="AA_TRANSFER_CLASS_4"/>
    <property type="match status" value="1"/>
</dbReference>
<evidence type="ECO:0000256" key="8">
    <source>
        <dbReference type="PIRSR" id="PIRSR006468-1"/>
    </source>
</evidence>
<evidence type="ECO:0000256" key="11">
    <source>
        <dbReference type="RuleBase" id="RU004517"/>
    </source>
</evidence>
<evidence type="ECO:0000256" key="4">
    <source>
        <dbReference type="ARBA" id="ARBA00022605"/>
    </source>
</evidence>
<keyword evidence="4 11" id="KW-0028">Amino-acid biosynthesis</keyword>
<dbReference type="CDD" id="cd01557">
    <property type="entry name" value="BCAT_beta_family"/>
    <property type="match status" value="1"/>
</dbReference>
<keyword evidence="7 11" id="KW-0100">Branched-chain amino acid biosynthesis</keyword>
<accession>A0A6U9QUC8</accession>
<evidence type="ECO:0000256" key="9">
    <source>
        <dbReference type="RuleBase" id="RU004106"/>
    </source>
</evidence>
<evidence type="ECO:0000256" key="6">
    <source>
        <dbReference type="ARBA" id="ARBA00022898"/>
    </source>
</evidence>
<keyword evidence="3 11" id="KW-0032">Aminotransferase</keyword>
<dbReference type="AlphaFoldDB" id="A0A6U9QUC8"/>
<dbReference type="PANTHER" id="PTHR11825:SF44">
    <property type="entry name" value="BRANCHED-CHAIN-AMINO-ACID AMINOTRANSFERASE"/>
    <property type="match status" value="1"/>
</dbReference>
<reference evidence="13" key="1">
    <citation type="submission" date="2021-01" db="EMBL/GenBank/DDBJ databases">
        <authorList>
            <person name="Corre E."/>
            <person name="Pelletier E."/>
            <person name="Niang G."/>
            <person name="Scheremetjew M."/>
            <person name="Finn R."/>
            <person name="Kale V."/>
            <person name="Holt S."/>
            <person name="Cochrane G."/>
            <person name="Meng A."/>
            <person name="Brown T."/>
            <person name="Cohen L."/>
        </authorList>
    </citation>
    <scope>NUCLEOTIDE SEQUENCE</scope>
    <source>
        <strain evidence="13">CCMP1897</strain>
    </source>
</reference>
<comment type="cofactor">
    <cofactor evidence="1 10">
        <name>pyridoxal 5'-phosphate</name>
        <dbReference type="ChEBI" id="CHEBI:597326"/>
    </cofactor>
</comment>
<comment type="catalytic activity">
    <reaction evidence="11">
        <text>L-leucine + 2-oxoglutarate = 4-methyl-2-oxopentanoate + L-glutamate</text>
        <dbReference type="Rhea" id="RHEA:18321"/>
        <dbReference type="ChEBI" id="CHEBI:16810"/>
        <dbReference type="ChEBI" id="CHEBI:17865"/>
        <dbReference type="ChEBI" id="CHEBI:29985"/>
        <dbReference type="ChEBI" id="CHEBI:57427"/>
        <dbReference type="EC" id="2.6.1.42"/>
    </reaction>
</comment>
<dbReference type="GO" id="GO:0009082">
    <property type="term" value="P:branched-chain amino acid biosynthetic process"/>
    <property type="evidence" value="ECO:0007669"/>
    <property type="project" value="UniProtKB-KW"/>
</dbReference>
<evidence type="ECO:0000256" key="7">
    <source>
        <dbReference type="ARBA" id="ARBA00023304"/>
    </source>
</evidence>
<dbReference type="EMBL" id="HBIS01004544">
    <property type="protein sequence ID" value="CAE0610293.1"/>
    <property type="molecule type" value="Transcribed_RNA"/>
</dbReference>
<dbReference type="PANTHER" id="PTHR11825">
    <property type="entry name" value="SUBGROUP IIII AMINOTRANSFERASE"/>
    <property type="match status" value="1"/>
</dbReference>
<dbReference type="Gene3D" id="3.30.470.10">
    <property type="match status" value="1"/>
</dbReference>
<organism evidence="13">
    <name type="scientific">Picocystis salinarum</name>
    <dbReference type="NCBI Taxonomy" id="88271"/>
    <lineage>
        <taxon>Eukaryota</taxon>
        <taxon>Viridiplantae</taxon>
        <taxon>Chlorophyta</taxon>
        <taxon>Picocystophyceae</taxon>
        <taxon>Picocystales</taxon>
        <taxon>Picocystaceae</taxon>
        <taxon>Picocystis</taxon>
    </lineage>
</organism>
<evidence type="ECO:0000256" key="10">
    <source>
        <dbReference type="RuleBase" id="RU004516"/>
    </source>
</evidence>
<dbReference type="GO" id="GO:0004084">
    <property type="term" value="F:branched-chain-amino-acid transaminase activity"/>
    <property type="evidence" value="ECO:0007669"/>
    <property type="project" value="UniProtKB-EC"/>
</dbReference>
<dbReference type="EMBL" id="HBIS01004540">
    <property type="protein sequence ID" value="CAE0610289.1"/>
    <property type="molecule type" value="Transcribed_RNA"/>
</dbReference>
<dbReference type="InterPro" id="IPR043131">
    <property type="entry name" value="BCAT-like_N"/>
</dbReference>
<comment type="similarity">
    <text evidence="2 9">Belongs to the class-IV pyridoxal-phosphate-dependent aminotransferase family.</text>
</comment>
<dbReference type="InterPro" id="IPR018300">
    <property type="entry name" value="Aminotrans_IV_CS"/>
</dbReference>
<dbReference type="InterPro" id="IPR036038">
    <property type="entry name" value="Aminotransferase-like"/>
</dbReference>
<dbReference type="GO" id="GO:0008652">
    <property type="term" value="P:amino acid biosynthetic process"/>
    <property type="evidence" value="ECO:0007669"/>
    <property type="project" value="UniProtKB-KW"/>
</dbReference>
<evidence type="ECO:0000256" key="2">
    <source>
        <dbReference type="ARBA" id="ARBA00009320"/>
    </source>
</evidence>
<dbReference type="NCBIfam" id="NF009897">
    <property type="entry name" value="PRK13357.1"/>
    <property type="match status" value="1"/>
</dbReference>
<evidence type="ECO:0000313" key="13">
    <source>
        <dbReference type="EMBL" id="CAE0610293.1"/>
    </source>
</evidence>
<evidence type="ECO:0000256" key="1">
    <source>
        <dbReference type="ARBA" id="ARBA00001933"/>
    </source>
</evidence>
<dbReference type="NCBIfam" id="TIGR01123">
    <property type="entry name" value="ilvE_II"/>
    <property type="match status" value="1"/>
</dbReference>
<comment type="catalytic activity">
    <reaction evidence="11">
        <text>L-valine + 2-oxoglutarate = 3-methyl-2-oxobutanoate + L-glutamate</text>
        <dbReference type="Rhea" id="RHEA:24813"/>
        <dbReference type="ChEBI" id="CHEBI:11851"/>
        <dbReference type="ChEBI" id="CHEBI:16810"/>
        <dbReference type="ChEBI" id="CHEBI:29985"/>
        <dbReference type="ChEBI" id="CHEBI:57762"/>
        <dbReference type="EC" id="2.6.1.42"/>
    </reaction>
</comment>
<dbReference type="SUPFAM" id="SSF56752">
    <property type="entry name" value="D-aminoacid aminotransferase-like PLP-dependent enzymes"/>
    <property type="match status" value="1"/>
</dbReference>
<sequence>MEQPEARMADIEYARLQVHKTQRPLPKAAIEDLGFGKVIADHMLKVTWTTSHGWSAPEIVPSGPIGLHPFSHVFHYAIECYEGMKVFRDSQGRVRMFRPEKNMSRFNQSAHRLCLPQFNEDELLRCIQALVLLDRDWIPQRRGCAMYLRPVMFSTTPWLGLTQCSEAMLFVLQSPVGPYFKSGYVPIMLHVEQKMIRAWPGGTGNFKCGGNYGPTVSSQIVAARSGCSQALYVYDDKNLWVTEAGTMNIFFLWVTPEGKKQLVTPTLADGTILPGITRRSVMELAESWGECEVVEKMLPLREVILASEEGRLLEAFGTGTAAVIQPVQGFIHDGKSYLFPEEGSGPASLQSRLVKRLTDIQYGEVPHPWSIVLE</sequence>
<name>A0A6U9QUC8_9CHLO</name>